<evidence type="ECO:0000259" key="5">
    <source>
        <dbReference type="PROSITE" id="PS50075"/>
    </source>
</evidence>
<dbReference type="InterPro" id="IPR025110">
    <property type="entry name" value="AMP-bd_C"/>
</dbReference>
<dbReference type="GO" id="GO:0043041">
    <property type="term" value="P:amino acid activation for nonribosomal peptide biosynthetic process"/>
    <property type="evidence" value="ECO:0007669"/>
    <property type="project" value="TreeGrafter"/>
</dbReference>
<feature type="domain" description="Carrier" evidence="5">
    <location>
        <begin position="201"/>
        <end position="278"/>
    </location>
</feature>
<dbReference type="InterPro" id="IPR020806">
    <property type="entry name" value="PKS_PP-bd"/>
</dbReference>
<evidence type="ECO:0000256" key="1">
    <source>
        <dbReference type="ARBA" id="ARBA00001957"/>
    </source>
</evidence>
<comment type="caution">
    <text evidence="6">The sequence shown here is derived from an EMBL/GenBank/DDBJ whole genome shotgun (WGS) entry which is preliminary data.</text>
</comment>
<protein>
    <submittedName>
        <fullName evidence="6">AMP-binding protein</fullName>
    </submittedName>
</protein>
<keyword evidence="7" id="KW-1185">Reference proteome</keyword>
<dbReference type="RefSeq" id="WP_202859152.1">
    <property type="nucleotide sequence ID" value="NZ_JAEUGD010000067.1"/>
</dbReference>
<keyword evidence="3" id="KW-0596">Phosphopantetheine</keyword>
<dbReference type="InterPro" id="IPR001031">
    <property type="entry name" value="Thioesterase"/>
</dbReference>
<dbReference type="Pfam" id="PF13193">
    <property type="entry name" value="AMP-binding_C"/>
    <property type="match status" value="1"/>
</dbReference>
<dbReference type="EMBL" id="JAEUGD010000067">
    <property type="protein sequence ID" value="MBL6449604.1"/>
    <property type="molecule type" value="Genomic_DNA"/>
</dbReference>
<accession>A0A937G0K6</accession>
<dbReference type="InterPro" id="IPR029058">
    <property type="entry name" value="AB_hydrolase_fold"/>
</dbReference>
<dbReference type="SUPFAM" id="SSF56801">
    <property type="entry name" value="Acetyl-CoA synthetase-like"/>
    <property type="match status" value="1"/>
</dbReference>
<name>A0A937G0K6_9BACT</name>
<dbReference type="AlphaFoldDB" id="A0A937G0K6"/>
<dbReference type="Pfam" id="PF00550">
    <property type="entry name" value="PP-binding"/>
    <property type="match status" value="1"/>
</dbReference>
<dbReference type="PANTHER" id="PTHR45527">
    <property type="entry name" value="NONRIBOSOMAL PEPTIDE SYNTHETASE"/>
    <property type="match status" value="1"/>
</dbReference>
<dbReference type="Pfam" id="PF00501">
    <property type="entry name" value="AMP-binding"/>
    <property type="match status" value="1"/>
</dbReference>
<dbReference type="FunFam" id="1.10.1200.10:FF:000005">
    <property type="entry name" value="Nonribosomal peptide synthetase 1"/>
    <property type="match status" value="1"/>
</dbReference>
<dbReference type="PROSITE" id="PS00012">
    <property type="entry name" value="PHOSPHOPANTETHEINE"/>
    <property type="match status" value="1"/>
</dbReference>
<evidence type="ECO:0000313" key="7">
    <source>
        <dbReference type="Proteomes" id="UP000614216"/>
    </source>
</evidence>
<dbReference type="GO" id="GO:0044550">
    <property type="term" value="P:secondary metabolite biosynthetic process"/>
    <property type="evidence" value="ECO:0007669"/>
    <property type="project" value="TreeGrafter"/>
</dbReference>
<proteinExistence type="inferred from homology"/>
<dbReference type="SUPFAM" id="SSF47336">
    <property type="entry name" value="ACP-like"/>
    <property type="match status" value="1"/>
</dbReference>
<dbReference type="GO" id="GO:0031177">
    <property type="term" value="F:phosphopantetheine binding"/>
    <property type="evidence" value="ECO:0007669"/>
    <property type="project" value="InterPro"/>
</dbReference>
<organism evidence="6 7">
    <name type="scientific">Fulvivirga marina</name>
    <dbReference type="NCBI Taxonomy" id="2494733"/>
    <lineage>
        <taxon>Bacteria</taxon>
        <taxon>Pseudomonadati</taxon>
        <taxon>Bacteroidota</taxon>
        <taxon>Cytophagia</taxon>
        <taxon>Cytophagales</taxon>
        <taxon>Fulvivirgaceae</taxon>
        <taxon>Fulvivirga</taxon>
    </lineage>
</organism>
<dbReference type="PANTHER" id="PTHR45527:SF1">
    <property type="entry name" value="FATTY ACID SYNTHASE"/>
    <property type="match status" value="1"/>
</dbReference>
<evidence type="ECO:0000256" key="3">
    <source>
        <dbReference type="ARBA" id="ARBA00022450"/>
    </source>
</evidence>
<dbReference type="Pfam" id="PF00975">
    <property type="entry name" value="Thioesterase"/>
    <property type="match status" value="1"/>
</dbReference>
<comment type="cofactor">
    <cofactor evidence="1">
        <name>pantetheine 4'-phosphate</name>
        <dbReference type="ChEBI" id="CHEBI:47942"/>
    </cofactor>
</comment>
<evidence type="ECO:0000313" key="6">
    <source>
        <dbReference type="EMBL" id="MBL6449604.1"/>
    </source>
</evidence>
<sequence>MTSICLDGYSGGVVPIGRPVLNTQIHIMDDQSRLLSRGSVGELCIGGVQVAAGYVNRPELTSSKFIMADGELGRLYRTGDLARWRSDGTLEYLGRIDTQVKLRGYRIELGEISNVLERCVGVRQAAVALRHRGEDAHLVGYYVSDGPIERDELKAHLSAYLPDYMVPEYYVELEALPLTHNGKLDYSSLPDYQVSVEEYQAPSSEVERRLVSIWSEILELPQESISTNADFFELGGHSLTLMKLIQQINMRLGIIISMDVIFRNTTIQTIASHINNRYSWAAGLDEKFKKIKQAETVKIAEIANSNSTNKLFFCAPMGGIMPSTSIIGILDMGPYLTDITDFFGVQAPALFPEMLEMINNDQDVNLKTWNFDFSRFKDIVEETTRAVLKYQQDGTFLIGGFCSGCVLALEVSKRLKSMGKNVGPLVLVDPPLWMTAPVLPEKIASTYTLGETASFIAKDIDWQAGIESADIEILMKNQPLENVWEIGRGVLKEKGAIKGETRAADIKRAFGHKFYNDQALSLFFAHNQYKVPVIDPDIPVLLLLPEASYSNDSDTVAYVESHIAANCRLGKFEGQNHTLFQEKYLREWIERVKQHLLHREELIPG</sequence>
<evidence type="ECO:0000256" key="2">
    <source>
        <dbReference type="ARBA" id="ARBA00006432"/>
    </source>
</evidence>
<dbReference type="PROSITE" id="PS50075">
    <property type="entry name" value="CARRIER"/>
    <property type="match status" value="1"/>
</dbReference>
<dbReference type="InterPro" id="IPR036736">
    <property type="entry name" value="ACP-like_sf"/>
</dbReference>
<dbReference type="GO" id="GO:0005737">
    <property type="term" value="C:cytoplasm"/>
    <property type="evidence" value="ECO:0007669"/>
    <property type="project" value="TreeGrafter"/>
</dbReference>
<dbReference type="SMART" id="SM00823">
    <property type="entry name" value="PKS_PP"/>
    <property type="match status" value="1"/>
</dbReference>
<dbReference type="InterPro" id="IPR042099">
    <property type="entry name" value="ANL_N_sf"/>
</dbReference>
<dbReference type="Gene3D" id="3.40.50.12780">
    <property type="entry name" value="N-terminal domain of ligase-like"/>
    <property type="match status" value="1"/>
</dbReference>
<dbReference type="Gene3D" id="3.40.50.1820">
    <property type="entry name" value="alpha/beta hydrolase"/>
    <property type="match status" value="1"/>
</dbReference>
<dbReference type="Gene3D" id="1.10.1200.10">
    <property type="entry name" value="ACP-like"/>
    <property type="match status" value="1"/>
</dbReference>
<dbReference type="InterPro" id="IPR009081">
    <property type="entry name" value="PP-bd_ACP"/>
</dbReference>
<reference evidence="6" key="1">
    <citation type="submission" date="2021-01" db="EMBL/GenBank/DDBJ databases">
        <title>Fulvivirga kasyanovii gen. nov., sp nov., a novel member of the phylum Bacteroidetes isolated from seawater in a mussel farm.</title>
        <authorList>
            <person name="Zhao L.-H."/>
            <person name="Wang Z.-J."/>
        </authorList>
    </citation>
    <scope>NUCLEOTIDE SEQUENCE</scope>
    <source>
        <strain evidence="6">29W222</strain>
    </source>
</reference>
<gene>
    <name evidence="6" type="ORF">JMN32_25055</name>
</gene>
<dbReference type="InterPro" id="IPR045851">
    <property type="entry name" value="AMP-bd_C_sf"/>
</dbReference>
<evidence type="ECO:0000256" key="4">
    <source>
        <dbReference type="ARBA" id="ARBA00022553"/>
    </source>
</evidence>
<keyword evidence="4" id="KW-0597">Phosphoprotein</keyword>
<dbReference type="Proteomes" id="UP000614216">
    <property type="component" value="Unassembled WGS sequence"/>
</dbReference>
<comment type="similarity">
    <text evidence="2">Belongs to the ATP-dependent AMP-binding enzyme family.</text>
</comment>
<dbReference type="FunFam" id="3.30.300.30:FF:000010">
    <property type="entry name" value="Enterobactin synthetase component F"/>
    <property type="match status" value="1"/>
</dbReference>
<dbReference type="SUPFAM" id="SSF53474">
    <property type="entry name" value="alpha/beta-Hydrolases"/>
    <property type="match status" value="1"/>
</dbReference>
<dbReference type="Gene3D" id="3.30.300.30">
    <property type="match status" value="1"/>
</dbReference>
<dbReference type="InterPro" id="IPR006162">
    <property type="entry name" value="Ppantetheine_attach_site"/>
</dbReference>
<dbReference type="InterPro" id="IPR000873">
    <property type="entry name" value="AMP-dep_synth/lig_dom"/>
</dbReference>